<dbReference type="InterPro" id="IPR001173">
    <property type="entry name" value="Glyco_trans_2-like"/>
</dbReference>
<name>A0A852XFS5_9MICO</name>
<evidence type="ECO:0000259" key="4">
    <source>
        <dbReference type="Pfam" id="PF00534"/>
    </source>
</evidence>
<dbReference type="EMBL" id="JACBZX010000001">
    <property type="protein sequence ID" value="NYG37395.1"/>
    <property type="molecule type" value="Genomic_DNA"/>
</dbReference>
<dbReference type="Gene3D" id="3.40.50.2000">
    <property type="entry name" value="Glycogen Phosphorylase B"/>
    <property type="match status" value="2"/>
</dbReference>
<dbReference type="Proteomes" id="UP000592181">
    <property type="component" value="Unassembled WGS sequence"/>
</dbReference>
<dbReference type="InterPro" id="IPR028098">
    <property type="entry name" value="Glyco_trans_4-like_N"/>
</dbReference>
<dbReference type="AlphaFoldDB" id="A0A852XFS5"/>
<protein>
    <submittedName>
        <fullName evidence="7">Glycosyltransferase involved in cell wall biosynthesis</fullName>
    </submittedName>
</protein>
<dbReference type="CDD" id="cd03801">
    <property type="entry name" value="GT4_PimA-like"/>
    <property type="match status" value="1"/>
</dbReference>
<dbReference type="PANTHER" id="PTHR12526:SF635">
    <property type="entry name" value="GLYCOSYL TRANSFERASE GROUP 1"/>
    <property type="match status" value="1"/>
</dbReference>
<evidence type="ECO:0000256" key="1">
    <source>
        <dbReference type="ARBA" id="ARBA00022676"/>
    </source>
</evidence>
<gene>
    <name evidence="7" type="ORF">BJY28_001864</name>
</gene>
<organism evidence="7 8">
    <name type="scientific">Janibacter alkaliphilus</name>
    <dbReference type="NCBI Taxonomy" id="1069963"/>
    <lineage>
        <taxon>Bacteria</taxon>
        <taxon>Bacillati</taxon>
        <taxon>Actinomycetota</taxon>
        <taxon>Actinomycetes</taxon>
        <taxon>Micrococcales</taxon>
        <taxon>Intrasporangiaceae</taxon>
        <taxon>Janibacter</taxon>
    </lineage>
</organism>
<keyword evidence="2 7" id="KW-0808">Transferase</keyword>
<feature type="domain" description="Glycosyltransferase subfamily 4-like N-terminal" evidence="6">
    <location>
        <begin position="37"/>
        <end position="138"/>
    </location>
</feature>
<feature type="domain" description="Glycosyltransferase 2-like" evidence="5">
    <location>
        <begin position="390"/>
        <end position="493"/>
    </location>
</feature>
<evidence type="ECO:0000259" key="6">
    <source>
        <dbReference type="Pfam" id="PF13439"/>
    </source>
</evidence>
<evidence type="ECO:0000313" key="8">
    <source>
        <dbReference type="Proteomes" id="UP000592181"/>
    </source>
</evidence>
<reference evidence="7 8" key="1">
    <citation type="submission" date="2020-07" db="EMBL/GenBank/DDBJ databases">
        <title>Sequencing the genomes of 1000 actinobacteria strains.</title>
        <authorList>
            <person name="Klenk H.-P."/>
        </authorList>
    </citation>
    <scope>NUCLEOTIDE SEQUENCE [LARGE SCALE GENOMIC DNA]</scope>
    <source>
        <strain evidence="7 8">DSM 24723</strain>
    </source>
</reference>
<dbReference type="SUPFAM" id="SSF53756">
    <property type="entry name" value="UDP-Glycosyltransferase/glycogen phosphorylase"/>
    <property type="match status" value="1"/>
</dbReference>
<evidence type="ECO:0000256" key="2">
    <source>
        <dbReference type="ARBA" id="ARBA00022679"/>
    </source>
</evidence>
<dbReference type="RefSeq" id="WP_179462763.1">
    <property type="nucleotide sequence ID" value="NZ_JACBZX010000001.1"/>
</dbReference>
<dbReference type="InterPro" id="IPR029044">
    <property type="entry name" value="Nucleotide-diphossugar_trans"/>
</dbReference>
<keyword evidence="8" id="KW-1185">Reference proteome</keyword>
<comment type="caution">
    <text evidence="7">The sequence shown here is derived from an EMBL/GenBank/DDBJ whole genome shotgun (WGS) entry which is preliminary data.</text>
</comment>
<dbReference type="GO" id="GO:0016757">
    <property type="term" value="F:glycosyltransferase activity"/>
    <property type="evidence" value="ECO:0007669"/>
    <property type="project" value="UniProtKB-KW"/>
</dbReference>
<sequence length="724" mass="76009">MYAETVAETTPDTQAPPTPPAPRALRVCAVLPSATRGGAEIWMERLAAASSRLEVDVVTLAEGPAAQAWRERGVPVTVIPTGRRAKGAAGTVLRLARHLRAGRPDLVLGHGVKAGLVGAAAGHLSATRSAWVRHDDSFSGRPVRLLDRLTDGSISAVERLTEDRGHTSVVAGPPPVQTVLPREQACHELGLPADGERHRVAMATRLVPYKGVDDAIGALADAPRWELHVYALPDAAHPEEADRLTRYAQQRGVADRVHLHAAVEDIRARLTAFDAVAVLTRDDPGSAVSGEAYGVSAHEAMACGTSVVSTPPLHGHLGRAALPVRPGDPASLAEVLVRLEDPELRADLGSHGLAHEASVHQDSGTDALERHLAEVARRPGAGLAEQRPVSVITTVLDEAEGLDELLRALRPQLGDDDEIVVVDGGSRDGTLKTGHRHAAQDPRVRIVETDGAGISQGRNIGIAQARHDLLACTDVGCDPDPGWLPALRAAGADRPQAGLLTGVYAVTSTSALQSALAVTGYPMVDELTHPSPLTRLHGRLFGRSFDATMPTGRSMAVTAEAWREAGGFPEHLATGEDVTFGRTVARTHDAHLVSDALVTWEQRPTLRSTLRMYYRYGLGSGHSGDRRLLARDGARALAYGAGGAMLLAGGPRLRGLAAAGATLYLWVPLRRAASRPHPMAVTALVPLVTVLRDGAKVAGAAVGLRQGAPEGAGTTPTTTGGRPG</sequence>
<proteinExistence type="predicted"/>
<dbReference type="SUPFAM" id="SSF53448">
    <property type="entry name" value="Nucleotide-diphospho-sugar transferases"/>
    <property type="match status" value="1"/>
</dbReference>
<accession>A0A852XFS5</accession>
<dbReference type="Gene3D" id="3.90.550.10">
    <property type="entry name" value="Spore Coat Polysaccharide Biosynthesis Protein SpsA, Chain A"/>
    <property type="match status" value="1"/>
</dbReference>
<evidence type="ECO:0000256" key="3">
    <source>
        <dbReference type="SAM" id="MobiDB-lite"/>
    </source>
</evidence>
<dbReference type="Pfam" id="PF00534">
    <property type="entry name" value="Glycos_transf_1"/>
    <property type="match status" value="1"/>
</dbReference>
<feature type="region of interest" description="Disordered" evidence="3">
    <location>
        <begin position="1"/>
        <end position="22"/>
    </location>
</feature>
<keyword evidence="1" id="KW-0328">Glycosyltransferase</keyword>
<feature type="domain" description="Glycosyl transferase family 1" evidence="4">
    <location>
        <begin position="194"/>
        <end position="313"/>
    </location>
</feature>
<dbReference type="Pfam" id="PF13439">
    <property type="entry name" value="Glyco_transf_4"/>
    <property type="match status" value="1"/>
</dbReference>
<dbReference type="InterPro" id="IPR001296">
    <property type="entry name" value="Glyco_trans_1"/>
</dbReference>
<evidence type="ECO:0000259" key="5">
    <source>
        <dbReference type="Pfam" id="PF00535"/>
    </source>
</evidence>
<dbReference type="PANTHER" id="PTHR12526">
    <property type="entry name" value="GLYCOSYLTRANSFERASE"/>
    <property type="match status" value="1"/>
</dbReference>
<evidence type="ECO:0000313" key="7">
    <source>
        <dbReference type="EMBL" id="NYG37395.1"/>
    </source>
</evidence>
<dbReference type="Pfam" id="PF00535">
    <property type="entry name" value="Glycos_transf_2"/>
    <property type="match status" value="1"/>
</dbReference>